<reference evidence="9" key="1">
    <citation type="submission" date="2020-04" db="EMBL/GenBank/DDBJ databases">
        <authorList>
            <person name="Neveu A P."/>
        </authorList>
    </citation>
    <scope>NUCLEOTIDE SEQUENCE</scope>
    <source>
        <tissue evidence="9">Whole embryo</tissue>
    </source>
</reference>
<evidence type="ECO:0000256" key="7">
    <source>
        <dbReference type="SAM" id="MobiDB-lite"/>
    </source>
</evidence>
<comment type="similarity">
    <text evidence="2">Belongs to the CD36 family.</text>
</comment>
<evidence type="ECO:0000256" key="4">
    <source>
        <dbReference type="ARBA" id="ARBA00022989"/>
    </source>
</evidence>
<dbReference type="AlphaFoldDB" id="A0A6F9DR10"/>
<evidence type="ECO:0000256" key="8">
    <source>
        <dbReference type="SAM" id="Phobius"/>
    </source>
</evidence>
<dbReference type="PRINTS" id="PR01611">
    <property type="entry name" value="LIMPII"/>
</dbReference>
<keyword evidence="6" id="KW-0325">Glycoprotein</keyword>
<comment type="subcellular location">
    <subcellularLocation>
        <location evidence="1">Membrane</location>
    </subcellularLocation>
</comment>
<dbReference type="GO" id="GO:0016020">
    <property type="term" value="C:membrane"/>
    <property type="evidence" value="ECO:0007669"/>
    <property type="project" value="UniProtKB-SubCell"/>
</dbReference>
<feature type="transmembrane region" description="Helical" evidence="8">
    <location>
        <begin position="451"/>
        <end position="472"/>
    </location>
</feature>
<feature type="region of interest" description="Disordered" evidence="7">
    <location>
        <begin position="487"/>
        <end position="517"/>
    </location>
</feature>
<dbReference type="EMBL" id="LR790025">
    <property type="protein sequence ID" value="CAB3265887.1"/>
    <property type="molecule type" value="mRNA"/>
</dbReference>
<keyword evidence="5 8" id="KW-0472">Membrane</keyword>
<dbReference type="GO" id="GO:0005044">
    <property type="term" value="F:scavenger receptor activity"/>
    <property type="evidence" value="ECO:0007669"/>
    <property type="project" value="InterPro"/>
</dbReference>
<dbReference type="PANTHER" id="PTHR11923">
    <property type="entry name" value="SCAVENGER RECEPTOR CLASS B TYPE-1 SR-B1"/>
    <property type="match status" value="1"/>
</dbReference>
<dbReference type="InterPro" id="IPR002159">
    <property type="entry name" value="CD36_fam"/>
</dbReference>
<feature type="transmembrane region" description="Helical" evidence="8">
    <location>
        <begin position="12"/>
        <end position="30"/>
    </location>
</feature>
<dbReference type="GO" id="GO:0005764">
    <property type="term" value="C:lysosome"/>
    <property type="evidence" value="ECO:0007669"/>
    <property type="project" value="InterPro"/>
</dbReference>
<sequence length="517" mass="57313">MGCCRKTPCHVTLTVIGLIFLVAGIVLIALDVAEKIIDKELDKQLVLSLDSPAYSQWMNPAPPLYMQYYFFNVINPDNVTHGGKPIVNQVGPFTYRLYQPRTDVAFYTNDTVSYKYNHTLVFEPSMSVKGKDYVIRQLNVPLITVNSMVKNFPSWGKDIVSVIVSLLSDADLFVEHTVEEWLFGYKDPVLSAVSEFLGNLGIHIESEFGLFLGFNNSDDGVYLADTGRSNISNANNLYRWNGKRTLDYWTSDIANMINGTDGVFMNPKVKESDVLYIFNTDVCRSLYLTFVEKTSVRGIDTVRFKLPPSVFENVTVNKDNAGFCVPKGNCYDTGVMSISPCKQGAPVLVSAPHFYMAAKSIIDGVEGLNPNEAEHETYLDIEPMSGAVFQAAKRLQVSVDVDPTKAAFSQLKNVNRVILPVLWLNESVYLDQGTASQFKNEVLTLINAVHAMPYVILAIGVLLMVFGVLLLIRGYGVGIYGNFSESTREKSNPYVPVNDEVHVTDSGGAKVTDPSDD</sequence>
<dbReference type="PRINTS" id="PR01609">
    <property type="entry name" value="CD36FAMILY"/>
</dbReference>
<evidence type="ECO:0000256" key="3">
    <source>
        <dbReference type="ARBA" id="ARBA00022692"/>
    </source>
</evidence>
<evidence type="ECO:0000256" key="1">
    <source>
        <dbReference type="ARBA" id="ARBA00004370"/>
    </source>
</evidence>
<gene>
    <name evidence="9" type="primary">Scarb2</name>
</gene>
<evidence type="ECO:0000256" key="2">
    <source>
        <dbReference type="ARBA" id="ARBA00010532"/>
    </source>
</evidence>
<dbReference type="PANTHER" id="PTHR11923:SF51">
    <property type="entry name" value="LYSOSOME MEMBRANE PROTEIN 2"/>
    <property type="match status" value="1"/>
</dbReference>
<evidence type="ECO:0000256" key="5">
    <source>
        <dbReference type="ARBA" id="ARBA00023136"/>
    </source>
</evidence>
<accession>A0A6F9DR10</accession>
<keyword evidence="3 8" id="KW-0812">Transmembrane</keyword>
<protein>
    <submittedName>
        <fullName evidence="9">Lysosome membrane protein 2-like</fullName>
    </submittedName>
</protein>
<name>A0A6F9DR10_9ASCI</name>
<evidence type="ECO:0000313" key="9">
    <source>
        <dbReference type="EMBL" id="CAB3265887.1"/>
    </source>
</evidence>
<dbReference type="Pfam" id="PF01130">
    <property type="entry name" value="CD36"/>
    <property type="match status" value="1"/>
</dbReference>
<organism evidence="9">
    <name type="scientific">Phallusia mammillata</name>
    <dbReference type="NCBI Taxonomy" id="59560"/>
    <lineage>
        <taxon>Eukaryota</taxon>
        <taxon>Metazoa</taxon>
        <taxon>Chordata</taxon>
        <taxon>Tunicata</taxon>
        <taxon>Ascidiacea</taxon>
        <taxon>Phlebobranchia</taxon>
        <taxon>Ascidiidae</taxon>
        <taxon>Phallusia</taxon>
    </lineage>
</organism>
<dbReference type="InterPro" id="IPR005429">
    <property type="entry name" value="LimpII"/>
</dbReference>
<evidence type="ECO:0000256" key="6">
    <source>
        <dbReference type="ARBA" id="ARBA00023180"/>
    </source>
</evidence>
<proteinExistence type="evidence at transcript level"/>
<keyword evidence="4 8" id="KW-1133">Transmembrane helix</keyword>